<sequence>MSPSVTCPEKSIASAQLTTDPEKAAPNLEHRTPEATGSTRAIHGIKAIVSVLFSMFMYSLDGTIVAVLVPSIVNEFDSVPLLPWLSVGFMVGSIVTVLPLGKLFSKYNAKWLYVISVVLFLASSALCGAAPTMSAMIVGRVFLGMSGNGIYFGIMTLLSVYTHDKERPMYLSLVGLVWGIGTVLGPVVGGGFDKVSWRWAFYLNLIIGGVFAPVYLFMLPSFDPQPKTVSFFGRAKNFDFVGAALSIASILCLVMAINFGNALYAWNSGQIISMFVLSFVLLVVFAVQQKFAWFTTKTERMFPAHLIKNKEANLLFICAACANTAGFLPIYYLPVYFQFSRGDDALEAAVRLLPLITILSATIIVNGYLMSKLGYYQPWYIGGAAVALIGNVLASRVNTHTSVSAIFGYEVLIALGSGAFIQAGYATIQTVVSADDTSYGIAYMMLAQFAGIVMGLSIGGAIFINEALESLKVLLPMLPEDQLRSVISGTSSDAISKIPVELREQAISALVDSLRKIFIPSYVAAAVALVTAVFLKKSIKDMQSTRSELYIMTVLIGAQTELDLSGDQPFNLSITLTLHAKAPVICYIDPEDTFFIRRNALHSVGIRFRDQRTNKIQERTERACTGYMETPNPVRPLGGWSRLYLSPGKPMVFEVAFTGHKDRGCGRSFNPSFYMATCGFKAGRTYEATLPTDRKISWWRWASFWEAEGQGQEASAITSVLWSIVRSGVSWWTGDKERTQGVPVLPENEQLPIYIQGDSVVFSCVESPWSGQSVPRKKRDSLQKRNDRFGGTDSFLIPTHEHR</sequence>
<comment type="subcellular location">
    <subcellularLocation>
        <location evidence="1">Membrane</location>
        <topology evidence="1">Multi-pass membrane protein</topology>
    </subcellularLocation>
</comment>
<comment type="caution">
    <text evidence="10">The sequence shown here is derived from an EMBL/GenBank/DDBJ whole genome shotgun (WGS) entry which is preliminary data.</text>
</comment>
<feature type="transmembrane region" description="Helical" evidence="8">
    <location>
        <begin position="314"/>
        <end position="332"/>
    </location>
</feature>
<dbReference type="PANTHER" id="PTHR23501">
    <property type="entry name" value="MAJOR FACILITATOR SUPERFAMILY"/>
    <property type="match status" value="1"/>
</dbReference>
<feature type="region of interest" description="Disordered" evidence="7">
    <location>
        <begin position="769"/>
        <end position="803"/>
    </location>
</feature>
<evidence type="ECO:0000259" key="9">
    <source>
        <dbReference type="PROSITE" id="PS50850"/>
    </source>
</evidence>
<comment type="similarity">
    <text evidence="2">Belongs to the major facilitator superfamily. TCR/Tet family.</text>
</comment>
<dbReference type="SUPFAM" id="SSF103473">
    <property type="entry name" value="MFS general substrate transporter"/>
    <property type="match status" value="1"/>
</dbReference>
<feature type="transmembrane region" description="Helical" evidence="8">
    <location>
        <begin position="271"/>
        <end position="293"/>
    </location>
</feature>
<accession>A0A9P8JY23</accession>
<dbReference type="EMBL" id="JAHFXS010000448">
    <property type="protein sequence ID" value="KAG9984867.1"/>
    <property type="molecule type" value="Genomic_DNA"/>
</dbReference>
<keyword evidence="5 8" id="KW-1133">Transmembrane helix</keyword>
<dbReference type="GO" id="GO:0005886">
    <property type="term" value="C:plasma membrane"/>
    <property type="evidence" value="ECO:0007669"/>
    <property type="project" value="TreeGrafter"/>
</dbReference>
<evidence type="ECO:0000256" key="8">
    <source>
        <dbReference type="SAM" id="Phobius"/>
    </source>
</evidence>
<dbReference type="InterPro" id="IPR020846">
    <property type="entry name" value="MFS_dom"/>
</dbReference>
<dbReference type="Gene3D" id="1.20.1250.20">
    <property type="entry name" value="MFS general substrate transporter like domains"/>
    <property type="match status" value="2"/>
</dbReference>
<evidence type="ECO:0000256" key="7">
    <source>
        <dbReference type="SAM" id="MobiDB-lite"/>
    </source>
</evidence>
<organism evidence="10 11">
    <name type="scientific">Aureobasidium melanogenum</name>
    <name type="common">Aureobasidium pullulans var. melanogenum</name>
    <dbReference type="NCBI Taxonomy" id="46634"/>
    <lineage>
        <taxon>Eukaryota</taxon>
        <taxon>Fungi</taxon>
        <taxon>Dikarya</taxon>
        <taxon>Ascomycota</taxon>
        <taxon>Pezizomycotina</taxon>
        <taxon>Dothideomycetes</taxon>
        <taxon>Dothideomycetidae</taxon>
        <taxon>Dothideales</taxon>
        <taxon>Saccotheciaceae</taxon>
        <taxon>Aureobasidium</taxon>
    </lineage>
</organism>
<reference evidence="10" key="1">
    <citation type="journal article" date="2021" name="J Fungi (Basel)">
        <title>Virulence traits and population genomics of the black yeast Aureobasidium melanogenum.</title>
        <authorList>
            <person name="Cernosa A."/>
            <person name="Sun X."/>
            <person name="Gostincar C."/>
            <person name="Fang C."/>
            <person name="Gunde-Cimerman N."/>
            <person name="Song Z."/>
        </authorList>
    </citation>
    <scope>NUCLEOTIDE SEQUENCE</scope>
    <source>
        <strain evidence="10">EXF-9298</strain>
    </source>
</reference>
<dbReference type="AlphaFoldDB" id="A0A9P8JY23"/>
<feature type="transmembrane region" description="Helical" evidence="8">
    <location>
        <begin position="200"/>
        <end position="219"/>
    </location>
</feature>
<evidence type="ECO:0000256" key="2">
    <source>
        <dbReference type="ARBA" id="ARBA00007520"/>
    </source>
</evidence>
<dbReference type="GO" id="GO:0022857">
    <property type="term" value="F:transmembrane transporter activity"/>
    <property type="evidence" value="ECO:0007669"/>
    <property type="project" value="InterPro"/>
</dbReference>
<keyword evidence="11" id="KW-1185">Reference proteome</keyword>
<feature type="transmembrane region" description="Helical" evidence="8">
    <location>
        <begin position="47"/>
        <end position="69"/>
    </location>
</feature>
<dbReference type="InterPro" id="IPR011701">
    <property type="entry name" value="MFS"/>
</dbReference>
<evidence type="ECO:0000256" key="3">
    <source>
        <dbReference type="ARBA" id="ARBA00022448"/>
    </source>
</evidence>
<keyword evidence="4 8" id="KW-0812">Transmembrane</keyword>
<feature type="transmembrane region" description="Helical" evidence="8">
    <location>
        <begin position="352"/>
        <end position="369"/>
    </location>
</feature>
<dbReference type="PANTHER" id="PTHR23501:SF12">
    <property type="entry name" value="MAJOR FACILITATOR SUPERFAMILY (MFS) PROFILE DOMAIN-CONTAINING PROTEIN-RELATED"/>
    <property type="match status" value="1"/>
</dbReference>
<dbReference type="InterPro" id="IPR036259">
    <property type="entry name" value="MFS_trans_sf"/>
</dbReference>
<proteinExistence type="inferred from homology"/>
<feature type="non-terminal residue" evidence="10">
    <location>
        <position position="1"/>
    </location>
</feature>
<evidence type="ECO:0000256" key="6">
    <source>
        <dbReference type="ARBA" id="ARBA00023136"/>
    </source>
</evidence>
<feature type="transmembrane region" description="Helical" evidence="8">
    <location>
        <begin position="517"/>
        <end position="535"/>
    </location>
</feature>
<feature type="transmembrane region" description="Helical" evidence="8">
    <location>
        <begin position="137"/>
        <end position="158"/>
    </location>
</feature>
<evidence type="ECO:0000313" key="10">
    <source>
        <dbReference type="EMBL" id="KAG9984867.1"/>
    </source>
</evidence>
<reference evidence="10" key="2">
    <citation type="submission" date="2021-08" db="EMBL/GenBank/DDBJ databases">
        <authorList>
            <person name="Gostincar C."/>
            <person name="Sun X."/>
            <person name="Song Z."/>
            <person name="Gunde-Cimerman N."/>
        </authorList>
    </citation>
    <scope>NUCLEOTIDE SEQUENCE</scope>
    <source>
        <strain evidence="10">EXF-9298</strain>
    </source>
</reference>
<dbReference type="Proteomes" id="UP000729357">
    <property type="component" value="Unassembled WGS sequence"/>
</dbReference>
<feature type="transmembrane region" description="Helical" evidence="8">
    <location>
        <begin position="112"/>
        <end position="131"/>
    </location>
</feature>
<feature type="transmembrane region" description="Helical" evidence="8">
    <location>
        <begin position="81"/>
        <end position="100"/>
    </location>
</feature>
<name>A0A9P8JY23_AURME</name>
<keyword evidence="6 8" id="KW-0472">Membrane</keyword>
<feature type="transmembrane region" description="Helical" evidence="8">
    <location>
        <begin position="406"/>
        <end position="428"/>
    </location>
</feature>
<evidence type="ECO:0000256" key="1">
    <source>
        <dbReference type="ARBA" id="ARBA00004141"/>
    </source>
</evidence>
<feature type="transmembrane region" description="Helical" evidence="8">
    <location>
        <begin position="240"/>
        <end position="259"/>
    </location>
</feature>
<evidence type="ECO:0000256" key="5">
    <source>
        <dbReference type="ARBA" id="ARBA00022989"/>
    </source>
</evidence>
<dbReference type="Pfam" id="PF07690">
    <property type="entry name" value="MFS_1"/>
    <property type="match status" value="1"/>
</dbReference>
<feature type="domain" description="Major facilitator superfamily (MFS) profile" evidence="9">
    <location>
        <begin position="47"/>
        <end position="540"/>
    </location>
</feature>
<protein>
    <submittedName>
        <fullName evidence="10">Major facilitator superfamily transporter</fullName>
    </submittedName>
</protein>
<evidence type="ECO:0000313" key="11">
    <source>
        <dbReference type="Proteomes" id="UP000729357"/>
    </source>
</evidence>
<keyword evidence="3" id="KW-0813">Transport</keyword>
<evidence type="ECO:0000256" key="4">
    <source>
        <dbReference type="ARBA" id="ARBA00022692"/>
    </source>
</evidence>
<feature type="transmembrane region" description="Helical" evidence="8">
    <location>
        <begin position="170"/>
        <end position="188"/>
    </location>
</feature>
<dbReference type="PROSITE" id="PS50850">
    <property type="entry name" value="MFS"/>
    <property type="match status" value="1"/>
</dbReference>
<feature type="compositionally biased region" description="Basic and acidic residues" evidence="7">
    <location>
        <begin position="780"/>
        <end position="790"/>
    </location>
</feature>
<feature type="transmembrane region" description="Helical" evidence="8">
    <location>
        <begin position="440"/>
        <end position="464"/>
    </location>
</feature>
<gene>
    <name evidence="10" type="ORF">KCU98_g5114</name>
</gene>